<organism evidence="5 6">
    <name type="scientific">Pseudomassariella vexata</name>
    <dbReference type="NCBI Taxonomy" id="1141098"/>
    <lineage>
        <taxon>Eukaryota</taxon>
        <taxon>Fungi</taxon>
        <taxon>Dikarya</taxon>
        <taxon>Ascomycota</taxon>
        <taxon>Pezizomycotina</taxon>
        <taxon>Sordariomycetes</taxon>
        <taxon>Xylariomycetidae</taxon>
        <taxon>Amphisphaeriales</taxon>
        <taxon>Pseudomassariaceae</taxon>
        <taxon>Pseudomassariella</taxon>
    </lineage>
</organism>
<feature type="compositionally biased region" description="Basic and acidic residues" evidence="1">
    <location>
        <begin position="176"/>
        <end position="193"/>
    </location>
</feature>
<keyword evidence="6" id="KW-1185">Reference proteome</keyword>
<feature type="compositionally biased region" description="Basic and acidic residues" evidence="1">
    <location>
        <begin position="653"/>
        <end position="668"/>
    </location>
</feature>
<dbReference type="Pfam" id="PF24340">
    <property type="entry name" value="DH_2"/>
    <property type="match status" value="1"/>
</dbReference>
<feature type="region of interest" description="Disordered" evidence="1">
    <location>
        <begin position="124"/>
        <end position="533"/>
    </location>
</feature>
<evidence type="ECO:0000313" key="6">
    <source>
        <dbReference type="Proteomes" id="UP000193689"/>
    </source>
</evidence>
<dbReference type="OrthoDB" id="5408934at2759"/>
<protein>
    <submittedName>
        <fullName evidence="5">Uncharacterized protein</fullName>
    </submittedName>
</protein>
<dbReference type="InterPro" id="IPR056223">
    <property type="entry name" value="PH_24"/>
</dbReference>
<feature type="compositionally biased region" description="Basic residues" evidence="1">
    <location>
        <begin position="213"/>
        <end position="226"/>
    </location>
</feature>
<dbReference type="GeneID" id="63779483"/>
<evidence type="ECO:0000313" key="5">
    <source>
        <dbReference type="EMBL" id="ORY71914.1"/>
    </source>
</evidence>
<feature type="compositionally biased region" description="Polar residues" evidence="1">
    <location>
        <begin position="798"/>
        <end position="817"/>
    </location>
</feature>
<dbReference type="InterPro" id="IPR056416">
    <property type="entry name" value="DH_2_fung"/>
</dbReference>
<feature type="compositionally biased region" description="Polar residues" evidence="1">
    <location>
        <begin position="1768"/>
        <end position="1796"/>
    </location>
</feature>
<evidence type="ECO:0000256" key="1">
    <source>
        <dbReference type="SAM" id="MobiDB-lite"/>
    </source>
</evidence>
<feature type="compositionally biased region" description="Basic and acidic residues" evidence="1">
    <location>
        <begin position="1383"/>
        <end position="1395"/>
    </location>
</feature>
<sequence length="1943" mass="214336">MTTDEDNPGGPVTPRRGASPDKKRTPNATPTHARKVSAPAAGVTPKSAPAAVQARPRSATRPAQPTLLSDFLLGRPSAARIAADKEAARQRRMSVEQVKLEMRQGYVRKVQPPGGVHDRVKQWQKKNATAMASADPLAAPSEPSEVAIQVDDESVTEQDRVRIKLRQKKKAPPRVVVEHHDAGGNDPEKENQQDPRSGNPPKKRVVSDTNWMKNRRSSPTRNHSSKVKLNLGTGSPLPKDFLRRTSPNPPVKNKIKDWAARVEIPDEPRTTRYSASKSVGSGDGSRITPTQSSGTTRDDASDDGSIVVEHRKSDKPKVAEDDGIRVRPIRQKSRTRKYSPTRKISPIRRTSPPQKVFPSRKVSTRKVSPTPKKTAMNDGIRIRPHNTTLPDDGIRVRPQRSTLPDDGIRVYPDDGSQPTSGGASTVRASSRPRSRGRTAQTTSTRRSESPSERTEVIEDSESDEPDTPTRRSSGKTSSNLRQKAAAKSLADTGTTLTSTILTEDVSDSESWSSGSHASDLQSFMPSSLPSKLADIPVGYSAFSELDLPLGAIRKVLTEGKKIVSEKVDPPPKPVANQPRSIESWLNKTVDPFVEESSPNMTPEPTRKSIDKDPPLPPEPKRKSPLPSQPKRRSIEKELLLPPEPKKSPLTPEPQRRNTEKRPVNEGKARSAPSVSKSKSADDVRPAETPTAKERVKHKNEETAKMKDEEPDECPKDDPTTPTAAGLKRSRATRSTSSPLKPGAKKGFKDKLMDAFRGESNAPKTLPMTYPSCSEEVELDDGDSEDTRDRRRSSGSRSPLSSYADDSSVSQETTTPSSYPRRKPPTKGVHELSTIVSRESLSTRESDLSSMLSSTTMTQTTATTRSTGSNLSRHRSNKPGLKRRLTKHSDLVSVLSLPDANTKAGRSSSLRSAHSVRRRNSTRPNTATVAGLLQEFAGDENLYARELKTLVDGVIPVLLTQVINGDETLSKEDLFTPMGKQREDSLAKSVVNMGIVLEKLRNVHRRCPLLDAHRLPQWLDSVHPIYDQYLDVWRLGFQDLIVNLAPLSLDDNDSLINALPRNEEGDVINEDGERIDVAHLLKRPLIRAKWITRFIRSYRKVTGTENYEKIASKWDGLQEKARRRHKEECARIVDEDAMNTDTSRVRDLQTFAALDNVKIDRFRQVYAKDSFSLSLRHSNGQRLECQVELVSRDNQLFKSDPGDLLIRETGSRGRSWLLFAPIPGGQYSARKGGKRELVVMIRGKNDEWFELLTLTTDSEEQLVDWLDILGSSPVPPAVTTALRTTGAQPLVLQPRPGSADIPLGERKHHRHESATQSPTRVESSPELKTKTTPTRYQSRQTSAPITPISSPERPSTPPSAKTPTQESYLESQHRLPESPSPYTEEDRSRPLRESMRPDPSALQRSPSTESYREDGAPPPPAHRITPKKSSTLSPPVDLNTPKIKRRGSSPLKHEYHPSDISSESSLSISCTDTEDEDEGEDEDEYDDYTSSESSDDELEAADMPETMPAISIKKSNEPVPNETPADSLVSESAVSLTPSASASQAGLPKFAAEPPAYVTRAAASISYWDNKKGCWKDLWPEICSLVITPGLIEAYPARRMQGASQSDEDRPLIALDLTPLVMLRNSTVLDLEIRSPVLSYAKLYSKVTKIETTFFRFRAASFQECESLYLAVHRARMDNAKYKALEEEARVRAFGQNQTVEQDGDGSSQRRSWFGRKNSYRVSARAPSQSAGSTSHSSGISASSFLKRLVGGGNQSFDIAMSSVDKQSRGSSIEPSIYTSSNSSGTPPRSPSVSAANSGNMAKMSLTTNNLKIRLHLMVSSSKWEDHGNCLLEVSRPDQGTRQNLRKYQGMEKRVVVTSIPKKNAGKALIILDVILGSRCFSRLGSRGILLNVWEEVKDEAGEEGLAPRTGGVAGAVNKWCFQCASVMEANWIYGLVTQEVMIG</sequence>
<name>A0A1Y2EKS8_9PEZI</name>
<feature type="compositionally biased region" description="Polar residues" evidence="1">
    <location>
        <begin position="520"/>
        <end position="529"/>
    </location>
</feature>
<feature type="region of interest" description="Disordered" evidence="1">
    <location>
        <begin position="562"/>
        <end position="925"/>
    </location>
</feature>
<feature type="compositionally biased region" description="Polar residues" evidence="1">
    <location>
        <begin position="416"/>
        <end position="428"/>
    </location>
</feature>
<feature type="compositionally biased region" description="Acidic residues" evidence="1">
    <location>
        <begin position="774"/>
        <end position="785"/>
    </location>
</feature>
<dbReference type="Pfam" id="PF24344">
    <property type="entry name" value="PH_23"/>
    <property type="match status" value="1"/>
</dbReference>
<feature type="compositionally biased region" description="Basic and acidic residues" evidence="1">
    <location>
        <begin position="632"/>
        <end position="646"/>
    </location>
</feature>
<feature type="compositionally biased region" description="Basic and acidic residues" evidence="1">
    <location>
        <begin position="604"/>
        <end position="621"/>
    </location>
</feature>
<reference evidence="5 6" key="1">
    <citation type="submission" date="2016-07" db="EMBL/GenBank/DDBJ databases">
        <title>Pervasive Adenine N6-methylation of Active Genes in Fungi.</title>
        <authorList>
            <consortium name="DOE Joint Genome Institute"/>
            <person name="Mondo S.J."/>
            <person name="Dannebaum R.O."/>
            <person name="Kuo R.C."/>
            <person name="Labutti K."/>
            <person name="Haridas S."/>
            <person name="Kuo A."/>
            <person name="Salamov A."/>
            <person name="Ahrendt S.R."/>
            <person name="Lipzen A."/>
            <person name="Sullivan W."/>
            <person name="Andreopoulos W.B."/>
            <person name="Clum A."/>
            <person name="Lindquist E."/>
            <person name="Daum C."/>
            <person name="Ramamoorthy G.K."/>
            <person name="Gryganskyi A."/>
            <person name="Culley D."/>
            <person name="Magnuson J.K."/>
            <person name="James T.Y."/>
            <person name="O'Malley M.A."/>
            <person name="Stajich J.E."/>
            <person name="Spatafora J.W."/>
            <person name="Visel A."/>
            <person name="Grigoriev I.V."/>
        </authorList>
    </citation>
    <scope>NUCLEOTIDE SEQUENCE [LARGE SCALE GENOMIC DNA]</scope>
    <source>
        <strain evidence="5 6">CBS 129021</strain>
    </source>
</reference>
<dbReference type="Pfam" id="PF24345">
    <property type="entry name" value="PH_24"/>
    <property type="match status" value="1"/>
</dbReference>
<feature type="compositionally biased region" description="Acidic residues" evidence="1">
    <location>
        <begin position="457"/>
        <end position="466"/>
    </location>
</feature>
<feature type="compositionally biased region" description="Basic and acidic residues" evidence="1">
    <location>
        <begin position="678"/>
        <end position="718"/>
    </location>
</feature>
<gene>
    <name evidence="5" type="ORF">BCR38DRAFT_480389</name>
</gene>
<feature type="compositionally biased region" description="Basic residues" evidence="1">
    <location>
        <begin position="871"/>
        <end position="885"/>
    </location>
</feature>
<comment type="caution">
    <text evidence="5">The sequence shown here is derived from an EMBL/GenBank/DDBJ whole genome shotgun (WGS) entry which is preliminary data.</text>
</comment>
<accession>A0A1Y2EKS8</accession>
<evidence type="ECO:0000259" key="2">
    <source>
        <dbReference type="Pfam" id="PF24340"/>
    </source>
</evidence>
<feature type="compositionally biased region" description="Basic and acidic residues" evidence="1">
    <location>
        <begin position="254"/>
        <end position="270"/>
    </location>
</feature>
<feature type="region of interest" description="Disordered" evidence="1">
    <location>
        <begin position="1510"/>
        <end position="1529"/>
    </location>
</feature>
<feature type="compositionally biased region" description="Basic and acidic residues" evidence="1">
    <location>
        <begin position="746"/>
        <end position="756"/>
    </location>
</feature>
<dbReference type="Proteomes" id="UP000193689">
    <property type="component" value="Unassembled WGS sequence"/>
</dbReference>
<dbReference type="InParanoid" id="A0A1Y2EKS8"/>
<feature type="compositionally biased region" description="Basic and acidic residues" evidence="1">
    <location>
        <begin position="445"/>
        <end position="456"/>
    </location>
</feature>
<feature type="domain" description="PH" evidence="4">
    <location>
        <begin position="1552"/>
        <end position="1689"/>
    </location>
</feature>
<feature type="compositionally biased region" description="Basic and acidic residues" evidence="1">
    <location>
        <begin position="308"/>
        <end position="325"/>
    </location>
</feature>
<feature type="compositionally biased region" description="Low complexity" evidence="1">
    <location>
        <begin position="1457"/>
        <end position="1470"/>
    </location>
</feature>
<proteinExistence type="predicted"/>
<feature type="compositionally biased region" description="Polar residues" evidence="1">
    <location>
        <begin position="470"/>
        <end position="481"/>
    </location>
</feature>
<feature type="compositionally biased region" description="Polar residues" evidence="1">
    <location>
        <begin position="577"/>
        <end position="586"/>
    </location>
</feature>
<dbReference type="InterPro" id="IPR056222">
    <property type="entry name" value="PH_23"/>
</dbReference>
<dbReference type="STRING" id="1141098.A0A1Y2EKS8"/>
<dbReference type="RefSeq" id="XP_040721506.1">
    <property type="nucleotide sequence ID" value="XM_040863271.1"/>
</dbReference>
<feature type="compositionally biased region" description="Acidic residues" evidence="1">
    <location>
        <begin position="1471"/>
        <end position="1500"/>
    </location>
</feature>
<feature type="compositionally biased region" description="Low complexity" evidence="1">
    <location>
        <begin position="847"/>
        <end position="868"/>
    </location>
</feature>
<feature type="compositionally biased region" description="Basic residues" evidence="1">
    <location>
        <begin position="163"/>
        <end position="172"/>
    </location>
</feature>
<feature type="domain" description="PH" evidence="3">
    <location>
        <begin position="1138"/>
        <end position="1275"/>
    </location>
</feature>
<feature type="domain" description="DBL homology" evidence="2">
    <location>
        <begin position="924"/>
        <end position="1124"/>
    </location>
</feature>
<feature type="compositionally biased region" description="Polar residues" evidence="1">
    <location>
        <begin position="1329"/>
        <end position="1369"/>
    </location>
</feature>
<dbReference type="EMBL" id="MCFJ01000001">
    <property type="protein sequence ID" value="ORY71914.1"/>
    <property type="molecule type" value="Genomic_DNA"/>
</dbReference>
<feature type="compositionally biased region" description="Basic residues" evidence="1">
    <location>
        <begin position="327"/>
        <end position="340"/>
    </location>
</feature>
<feature type="region of interest" description="Disordered" evidence="1">
    <location>
        <begin position="1767"/>
        <end position="1796"/>
    </location>
</feature>
<feature type="region of interest" description="Disordered" evidence="1">
    <location>
        <begin position="1284"/>
        <end position="1500"/>
    </location>
</feature>
<evidence type="ECO:0000259" key="3">
    <source>
        <dbReference type="Pfam" id="PF24344"/>
    </source>
</evidence>
<feature type="compositionally biased region" description="Low complexity" evidence="1">
    <location>
        <begin position="489"/>
        <end position="519"/>
    </location>
</feature>
<evidence type="ECO:0000259" key="4">
    <source>
        <dbReference type="Pfam" id="PF24345"/>
    </source>
</evidence>
<feature type="region of interest" description="Disordered" evidence="1">
    <location>
        <begin position="1"/>
        <end position="71"/>
    </location>
</feature>